<dbReference type="PANTHER" id="PTHR42733:SF12">
    <property type="entry name" value="PROTEINASE"/>
    <property type="match status" value="1"/>
</dbReference>
<dbReference type="AlphaFoldDB" id="A0A2S9YD95"/>
<dbReference type="CDD" id="cd03134">
    <property type="entry name" value="GATase1_PfpI_like"/>
    <property type="match status" value="1"/>
</dbReference>
<dbReference type="GO" id="GO:0006508">
    <property type="term" value="P:proteolysis"/>
    <property type="evidence" value="ECO:0007669"/>
    <property type="project" value="UniProtKB-KW"/>
</dbReference>
<comment type="similarity">
    <text evidence="1">Belongs to the peptidase C56 family.</text>
</comment>
<dbReference type="InterPro" id="IPR029062">
    <property type="entry name" value="Class_I_gatase-like"/>
</dbReference>
<keyword evidence="3" id="KW-0378">Hydrolase</keyword>
<dbReference type="Proteomes" id="UP000238823">
    <property type="component" value="Unassembled WGS sequence"/>
</dbReference>
<keyword evidence="3" id="KW-0645">Protease</keyword>
<evidence type="ECO:0000256" key="1">
    <source>
        <dbReference type="ARBA" id="ARBA00008542"/>
    </source>
</evidence>
<accession>A0A2S9YD95</accession>
<dbReference type="RefSeq" id="WP_106092246.1">
    <property type="nucleotide sequence ID" value="NZ_PVNL01000110.1"/>
</dbReference>
<evidence type="ECO:0000259" key="2">
    <source>
        <dbReference type="Pfam" id="PF01965"/>
    </source>
</evidence>
<dbReference type="EC" id="3.2.-.-" evidence="3"/>
<name>A0A2S9YD95_9BACT</name>
<dbReference type="Pfam" id="PF01965">
    <property type="entry name" value="DJ-1_PfpI"/>
    <property type="match status" value="1"/>
</dbReference>
<feature type="domain" description="DJ-1/PfpI" evidence="2">
    <location>
        <begin position="8"/>
        <end position="175"/>
    </location>
</feature>
<dbReference type="PANTHER" id="PTHR42733">
    <property type="entry name" value="DJ-1 PROTEIN"/>
    <property type="match status" value="1"/>
</dbReference>
<evidence type="ECO:0000313" key="3">
    <source>
        <dbReference type="EMBL" id="PRQ03090.1"/>
    </source>
</evidence>
<organism evidence="3 4">
    <name type="scientific">Enhygromyxa salina</name>
    <dbReference type="NCBI Taxonomy" id="215803"/>
    <lineage>
        <taxon>Bacteria</taxon>
        <taxon>Pseudomonadati</taxon>
        <taxon>Myxococcota</taxon>
        <taxon>Polyangia</taxon>
        <taxon>Nannocystales</taxon>
        <taxon>Nannocystaceae</taxon>
        <taxon>Enhygromyxa</taxon>
    </lineage>
</organism>
<evidence type="ECO:0000313" key="4">
    <source>
        <dbReference type="Proteomes" id="UP000238823"/>
    </source>
</evidence>
<dbReference type="Gene3D" id="3.40.50.880">
    <property type="match status" value="1"/>
</dbReference>
<dbReference type="PROSITE" id="PS51276">
    <property type="entry name" value="PEPTIDASE_C56_PFPI"/>
    <property type="match status" value="1"/>
</dbReference>
<comment type="caution">
    <text evidence="3">The sequence shown here is derived from an EMBL/GenBank/DDBJ whole genome shotgun (WGS) entry which is preliminary data.</text>
</comment>
<dbReference type="EMBL" id="PVNL01000110">
    <property type="protein sequence ID" value="PRQ03090.1"/>
    <property type="molecule type" value="Genomic_DNA"/>
</dbReference>
<dbReference type="OrthoDB" id="9792284at2"/>
<dbReference type="GO" id="GO:0008233">
    <property type="term" value="F:peptidase activity"/>
    <property type="evidence" value="ECO:0007669"/>
    <property type="project" value="UniProtKB-KW"/>
</dbReference>
<dbReference type="SUPFAM" id="SSF52317">
    <property type="entry name" value="Class I glutamine amidotransferase-like"/>
    <property type="match status" value="1"/>
</dbReference>
<dbReference type="InterPro" id="IPR002818">
    <property type="entry name" value="DJ-1/PfpI"/>
</dbReference>
<proteinExistence type="inferred from homology"/>
<dbReference type="NCBIfam" id="TIGR01382">
    <property type="entry name" value="PfpI"/>
    <property type="match status" value="1"/>
</dbReference>
<keyword evidence="3" id="KW-0326">Glycosidase</keyword>
<gene>
    <name evidence="3" type="primary">yraA</name>
    <name evidence="3" type="ORF">ENSA7_53610</name>
</gene>
<reference evidence="3 4" key="1">
    <citation type="submission" date="2018-03" db="EMBL/GenBank/DDBJ databases">
        <title>Draft Genome Sequences of the Obligatory Marine Myxobacteria Enhygromyxa salina SWB007.</title>
        <authorList>
            <person name="Poehlein A."/>
            <person name="Moghaddam J.A."/>
            <person name="Harms H."/>
            <person name="Alanjari M."/>
            <person name="Koenig G.M."/>
            <person name="Daniel R."/>
            <person name="Schaeberle T.F."/>
        </authorList>
    </citation>
    <scope>NUCLEOTIDE SEQUENCE [LARGE SCALE GENOMIC DNA]</scope>
    <source>
        <strain evidence="3 4">SWB007</strain>
    </source>
</reference>
<sequence length="191" mass="21061">MTEQLENKKIAILATDGFEQSELDAPKRAYIAERAEVDIISIDSQRSIRGWAETKWGDMFEVDRCVPEAKAADYDALLIPGGLFNPDKMRQSADALEFVRNFATAGKPIAAICHGPWVLINADLVNGRRMTSYPSIRRDLENAGATWVDEEVVTDDGLITSRSPDDMEAFLRATIAGFRDAQGVRGSRAAP</sequence>
<dbReference type="GO" id="GO:0016798">
    <property type="term" value="F:hydrolase activity, acting on glycosyl bonds"/>
    <property type="evidence" value="ECO:0007669"/>
    <property type="project" value="UniProtKB-KW"/>
</dbReference>
<dbReference type="InterPro" id="IPR006286">
    <property type="entry name" value="C56_PfpI-like"/>
</dbReference>
<protein>
    <submittedName>
        <fullName evidence="3">Putative cysteine protease YraA</fullName>
        <ecNumber evidence="3">3.2.-.-</ecNumber>
    </submittedName>
</protein>